<evidence type="ECO:0000313" key="2">
    <source>
        <dbReference type="Proteomes" id="UP000019141"/>
    </source>
</evidence>
<gene>
    <name evidence="1" type="ORF">ETSY1_05450</name>
</gene>
<organism evidence="1 2">
    <name type="scientific">Entotheonella factor</name>
    <dbReference type="NCBI Taxonomy" id="1429438"/>
    <lineage>
        <taxon>Bacteria</taxon>
        <taxon>Pseudomonadati</taxon>
        <taxon>Nitrospinota/Tectimicrobiota group</taxon>
        <taxon>Candidatus Tectimicrobiota</taxon>
        <taxon>Candidatus Entotheonellia</taxon>
        <taxon>Candidatus Entotheonellales</taxon>
        <taxon>Candidatus Entotheonellaceae</taxon>
        <taxon>Candidatus Entotheonella</taxon>
    </lineage>
</organism>
<evidence type="ECO:0008006" key="3">
    <source>
        <dbReference type="Google" id="ProtNLM"/>
    </source>
</evidence>
<accession>W4LVZ9</accession>
<reference evidence="1 2" key="1">
    <citation type="journal article" date="2014" name="Nature">
        <title>An environmental bacterial taxon with a large and distinct metabolic repertoire.</title>
        <authorList>
            <person name="Wilson M.C."/>
            <person name="Mori T."/>
            <person name="Ruckert C."/>
            <person name="Uria A.R."/>
            <person name="Helf M.J."/>
            <person name="Takada K."/>
            <person name="Gernert C."/>
            <person name="Steffens U.A."/>
            <person name="Heycke N."/>
            <person name="Schmitt S."/>
            <person name="Rinke C."/>
            <person name="Helfrich E.J."/>
            <person name="Brachmann A.O."/>
            <person name="Gurgui C."/>
            <person name="Wakimoto T."/>
            <person name="Kracht M."/>
            <person name="Crusemann M."/>
            <person name="Hentschel U."/>
            <person name="Abe I."/>
            <person name="Matsunaga S."/>
            <person name="Kalinowski J."/>
            <person name="Takeyama H."/>
            <person name="Piel J."/>
        </authorList>
    </citation>
    <scope>NUCLEOTIDE SEQUENCE [LARGE SCALE GENOMIC DNA]</scope>
    <source>
        <strain evidence="2">TSY1</strain>
    </source>
</reference>
<dbReference type="HOGENOM" id="CLU_108696_16_0_7"/>
<protein>
    <recommendedName>
        <fullName evidence="3">Carrier domain-containing protein</fullName>
    </recommendedName>
</protein>
<comment type="caution">
    <text evidence="1">The sequence shown here is derived from an EMBL/GenBank/DDBJ whole genome shotgun (WGS) entry which is preliminary data.</text>
</comment>
<sequence length="89" mass="10227">MNDYAALRQYIIDWLDDNYHFGDAEALIQSDEMSFMDHAILDSLGFVQLILFLEQTFDMAIDRKDLSRDNFDGMAKIISYVSSHQAAKG</sequence>
<evidence type="ECO:0000313" key="1">
    <source>
        <dbReference type="EMBL" id="ETX01931.1"/>
    </source>
</evidence>
<dbReference type="InterPro" id="IPR036736">
    <property type="entry name" value="ACP-like_sf"/>
</dbReference>
<dbReference type="AlphaFoldDB" id="W4LVZ9"/>
<dbReference type="EMBL" id="AZHW01000188">
    <property type="protein sequence ID" value="ETX01931.1"/>
    <property type="molecule type" value="Genomic_DNA"/>
</dbReference>
<dbReference type="Gene3D" id="1.10.1200.10">
    <property type="entry name" value="ACP-like"/>
    <property type="match status" value="1"/>
</dbReference>
<keyword evidence="2" id="KW-1185">Reference proteome</keyword>
<proteinExistence type="predicted"/>
<dbReference type="Proteomes" id="UP000019141">
    <property type="component" value="Unassembled WGS sequence"/>
</dbReference>
<dbReference type="SUPFAM" id="SSF47336">
    <property type="entry name" value="ACP-like"/>
    <property type="match status" value="1"/>
</dbReference>
<name>W4LVZ9_ENTF1</name>